<dbReference type="SUPFAM" id="SSF54495">
    <property type="entry name" value="UBC-like"/>
    <property type="match status" value="1"/>
</dbReference>
<accession>A0ABP0SKU6</accession>
<evidence type="ECO:0000256" key="2">
    <source>
        <dbReference type="ARBA" id="ARBA00022771"/>
    </source>
</evidence>
<dbReference type="CDD" id="cd23799">
    <property type="entry name" value="UBCc_UBE2J"/>
    <property type="match status" value="1"/>
</dbReference>
<reference evidence="8 9" key="1">
    <citation type="submission" date="2024-02" db="EMBL/GenBank/DDBJ databases">
        <authorList>
            <person name="Chen Y."/>
            <person name="Shah S."/>
            <person name="Dougan E. K."/>
            <person name="Thang M."/>
            <person name="Chan C."/>
        </authorList>
    </citation>
    <scope>NUCLEOTIDE SEQUENCE [LARGE SCALE GENOMIC DNA]</scope>
</reference>
<dbReference type="PANTHER" id="PTHR24067">
    <property type="entry name" value="UBIQUITIN-CONJUGATING ENZYME E2"/>
    <property type="match status" value="1"/>
</dbReference>
<dbReference type="EMBL" id="CAXAMM010044084">
    <property type="protein sequence ID" value="CAK9113019.1"/>
    <property type="molecule type" value="Genomic_DNA"/>
</dbReference>
<organism evidence="8 9">
    <name type="scientific">Durusdinium trenchii</name>
    <dbReference type="NCBI Taxonomy" id="1381693"/>
    <lineage>
        <taxon>Eukaryota</taxon>
        <taxon>Sar</taxon>
        <taxon>Alveolata</taxon>
        <taxon>Dinophyceae</taxon>
        <taxon>Suessiales</taxon>
        <taxon>Symbiodiniaceae</taxon>
        <taxon>Durusdinium</taxon>
    </lineage>
</organism>
<evidence type="ECO:0000259" key="6">
    <source>
        <dbReference type="PROSITE" id="PS50127"/>
    </source>
</evidence>
<dbReference type="Proteomes" id="UP001642464">
    <property type="component" value="Unassembled WGS sequence"/>
</dbReference>
<dbReference type="Pfam" id="PF12906">
    <property type="entry name" value="RINGv"/>
    <property type="match status" value="1"/>
</dbReference>
<feature type="domain" description="UBC core" evidence="6">
    <location>
        <begin position="9"/>
        <end position="167"/>
    </location>
</feature>
<evidence type="ECO:0000313" key="8">
    <source>
        <dbReference type="EMBL" id="CAK9113019.1"/>
    </source>
</evidence>
<dbReference type="SMART" id="SM00212">
    <property type="entry name" value="UBCc"/>
    <property type="match status" value="1"/>
</dbReference>
<dbReference type="InterPro" id="IPR000608">
    <property type="entry name" value="UBC"/>
</dbReference>
<dbReference type="InterPro" id="IPR016135">
    <property type="entry name" value="UBQ-conjugating_enzyme/RWD"/>
</dbReference>
<protein>
    <submittedName>
        <fullName evidence="8">Probable ubiquitin-conjugating enzyme E2 33 (E2 ubiquitin-conjugating enzyme 33) (Ubiquitin carrier protein 33)</fullName>
    </submittedName>
</protein>
<proteinExistence type="predicted"/>
<evidence type="ECO:0000256" key="5">
    <source>
        <dbReference type="SAM" id="Phobius"/>
    </source>
</evidence>
<dbReference type="Gene3D" id="3.30.40.10">
    <property type="entry name" value="Zinc/RING finger domain, C3HC4 (zinc finger)"/>
    <property type="match status" value="1"/>
</dbReference>
<feature type="compositionally biased region" description="Basic and acidic residues" evidence="4">
    <location>
        <begin position="201"/>
        <end position="212"/>
    </location>
</feature>
<keyword evidence="5" id="KW-1133">Transmembrane helix</keyword>
<feature type="region of interest" description="Disordered" evidence="4">
    <location>
        <begin position="165"/>
        <end position="220"/>
    </location>
</feature>
<keyword evidence="5" id="KW-0812">Transmembrane</keyword>
<dbReference type="PROSITE" id="PS50127">
    <property type="entry name" value="UBC_2"/>
    <property type="match status" value="1"/>
</dbReference>
<keyword evidence="3" id="KW-0862">Zinc</keyword>
<gene>
    <name evidence="8" type="ORF">SCF082_LOCUS52401</name>
</gene>
<dbReference type="SUPFAM" id="SSF57850">
    <property type="entry name" value="RING/U-box"/>
    <property type="match status" value="1"/>
</dbReference>
<feature type="domain" description="RING-CH-type" evidence="7">
    <location>
        <begin position="222"/>
        <end position="288"/>
    </location>
</feature>
<evidence type="ECO:0000256" key="1">
    <source>
        <dbReference type="ARBA" id="ARBA00022723"/>
    </source>
</evidence>
<comment type="caution">
    <text evidence="8">The sequence shown here is derived from an EMBL/GenBank/DDBJ whole genome shotgun (WGS) entry which is preliminary data.</text>
</comment>
<dbReference type="InterPro" id="IPR050113">
    <property type="entry name" value="Ub_conjugating_enzyme"/>
</dbReference>
<feature type="compositionally biased region" description="Basic and acidic residues" evidence="4">
    <location>
        <begin position="165"/>
        <end position="187"/>
    </location>
</feature>
<dbReference type="InterPro" id="IPR011016">
    <property type="entry name" value="Znf_RING-CH"/>
</dbReference>
<name>A0ABP0SKU6_9DINO</name>
<dbReference type="SMART" id="SM00744">
    <property type="entry name" value="RINGv"/>
    <property type="match status" value="1"/>
</dbReference>
<keyword evidence="2" id="KW-0863">Zinc-finger</keyword>
<feature type="transmembrane region" description="Helical" evidence="5">
    <location>
        <begin position="337"/>
        <end position="358"/>
    </location>
</feature>
<dbReference type="InterPro" id="IPR013083">
    <property type="entry name" value="Znf_RING/FYVE/PHD"/>
</dbReference>
<evidence type="ECO:0000256" key="3">
    <source>
        <dbReference type="ARBA" id="ARBA00022833"/>
    </source>
</evidence>
<dbReference type="Pfam" id="PF00179">
    <property type="entry name" value="UQ_con"/>
    <property type="match status" value="1"/>
</dbReference>
<keyword evidence="9" id="KW-1185">Reference proteome</keyword>
<keyword evidence="5" id="KW-0472">Membrane</keyword>
<sequence length="543" mass="61307">MRFSRLFGTTVRRLRRDLEVLRKSGNPQILVRPAEENLLEWHFLLHSLPDDTPYSEGCYHGKVIFPSEYPHAPPAILMMTPSGRLETRKRLCLSMTDFHPESWNPAWSVETILVGLLSFFISEERGYGSMSASREERVRLARQSRRSNAEDELFRQLFPEYVERTEATGPRVEDGGRCKTEDRKRQWADSPETCGGSVTADAERPETAAERAEDAEDLEAANRSEGVAECWICRDVTGEPLIQPCRCRGSMSGVHASCVEEWIRRHRRSARDDAPPRCSVCHQPYQGSERVPGVRDFVSHNCRRFRRRFRTSGTSTLLSHFFQECAMDGNLLTPLRALGVTFVALVTIYRLWVLFVSLPQHRAPPQHWLLQRLFVPGQQELAKHLAEAMSFVTAAGLTELGFRSTMQTREVYDSQLPGQMGMPSDFPRLPGEYEFLAWEVAGFRTMPPLRRHVPHLDSAVGHGTRETHLPRLRLDVSVAPQVLTVWVIAGLISWPFAVPYAVAAATLAAKLGLGRCATGRATRDVASVGGSDEWTTCRSSVFF</sequence>
<dbReference type="PROSITE" id="PS51292">
    <property type="entry name" value="ZF_RING_CH"/>
    <property type="match status" value="1"/>
</dbReference>
<evidence type="ECO:0000256" key="4">
    <source>
        <dbReference type="SAM" id="MobiDB-lite"/>
    </source>
</evidence>
<evidence type="ECO:0000259" key="7">
    <source>
        <dbReference type="PROSITE" id="PS51292"/>
    </source>
</evidence>
<keyword evidence="1" id="KW-0479">Metal-binding</keyword>
<dbReference type="CDD" id="cd16495">
    <property type="entry name" value="RING_CH-C4HC3_MARCH"/>
    <property type="match status" value="1"/>
</dbReference>
<evidence type="ECO:0000313" key="9">
    <source>
        <dbReference type="Proteomes" id="UP001642464"/>
    </source>
</evidence>
<dbReference type="Gene3D" id="3.10.110.10">
    <property type="entry name" value="Ubiquitin Conjugating Enzyme"/>
    <property type="match status" value="1"/>
</dbReference>